<reference evidence="1 2" key="1">
    <citation type="submission" date="2020-08" db="EMBL/GenBank/DDBJ databases">
        <title>Functional genomics of gut bacteria from endangered species of beetles.</title>
        <authorList>
            <person name="Carlos-Shanley C."/>
        </authorList>
    </citation>
    <scope>NUCLEOTIDE SEQUENCE [LARGE SCALE GENOMIC DNA]</scope>
    <source>
        <strain evidence="1 2">S00245</strain>
    </source>
</reference>
<organism evidence="1 2">
    <name type="scientific">Novosphingobium chloroacetimidivorans</name>
    <dbReference type="NCBI Taxonomy" id="1428314"/>
    <lineage>
        <taxon>Bacteria</taxon>
        <taxon>Pseudomonadati</taxon>
        <taxon>Pseudomonadota</taxon>
        <taxon>Alphaproteobacteria</taxon>
        <taxon>Sphingomonadales</taxon>
        <taxon>Sphingomonadaceae</taxon>
        <taxon>Novosphingobium</taxon>
    </lineage>
</organism>
<evidence type="ECO:0000313" key="1">
    <source>
        <dbReference type="EMBL" id="MBB4859629.1"/>
    </source>
</evidence>
<protein>
    <submittedName>
        <fullName evidence="1">Uncharacterized protein</fullName>
    </submittedName>
</protein>
<proteinExistence type="predicted"/>
<keyword evidence="2" id="KW-1185">Reference proteome</keyword>
<dbReference type="RefSeq" id="WP_184246888.1">
    <property type="nucleotide sequence ID" value="NZ_JACHLR010000013.1"/>
</dbReference>
<comment type="caution">
    <text evidence="1">The sequence shown here is derived from an EMBL/GenBank/DDBJ whole genome shotgun (WGS) entry which is preliminary data.</text>
</comment>
<gene>
    <name evidence="1" type="ORF">HNO88_002958</name>
</gene>
<dbReference type="AlphaFoldDB" id="A0A7W7KCA2"/>
<name>A0A7W7KCA2_9SPHN</name>
<accession>A0A7W7KCA2</accession>
<dbReference type="Proteomes" id="UP000555448">
    <property type="component" value="Unassembled WGS sequence"/>
</dbReference>
<dbReference type="EMBL" id="JACHLR010000013">
    <property type="protein sequence ID" value="MBB4859629.1"/>
    <property type="molecule type" value="Genomic_DNA"/>
</dbReference>
<evidence type="ECO:0000313" key="2">
    <source>
        <dbReference type="Proteomes" id="UP000555448"/>
    </source>
</evidence>
<sequence length="239" mass="26463">MFRSDVRGPTRADFDQYRRYAIQTFERAAVRSVAAAARRGKADVRGAFGGAGLARLGNAIDARGEERVTRFAGDRFSVSAQFFIRSRSERTLGAIKAYTEGASIRPVRSRWLWIPTDNIRRLAGSNRQGQGQRMTPALWRERGFESRIGPLVLVPSVNGNPLLVLKNVGVDLSGRKRGAKSLTKKGLARRGQVEKQFVVAFVGIPWTARAARVNVTAILNNVRAALPEIFATELEREAR</sequence>